<dbReference type="Proteomes" id="UP000001194">
    <property type="component" value="Unassembled WGS sequence"/>
</dbReference>
<dbReference type="RefSeq" id="XP_001887052.1">
    <property type="nucleotide sequence ID" value="XM_001887017.1"/>
</dbReference>
<dbReference type="AlphaFoldDB" id="B0DST9"/>
<evidence type="ECO:0000313" key="2">
    <source>
        <dbReference type="Proteomes" id="UP000001194"/>
    </source>
</evidence>
<organism evidence="2">
    <name type="scientific">Laccaria bicolor (strain S238N-H82 / ATCC MYA-4686)</name>
    <name type="common">Bicoloured deceiver</name>
    <name type="synonym">Laccaria laccata var. bicolor</name>
    <dbReference type="NCBI Taxonomy" id="486041"/>
    <lineage>
        <taxon>Eukaryota</taxon>
        <taxon>Fungi</taxon>
        <taxon>Dikarya</taxon>
        <taxon>Basidiomycota</taxon>
        <taxon>Agaricomycotina</taxon>
        <taxon>Agaricomycetes</taxon>
        <taxon>Agaricomycetidae</taxon>
        <taxon>Agaricales</taxon>
        <taxon>Agaricineae</taxon>
        <taxon>Hydnangiaceae</taxon>
        <taxon>Laccaria</taxon>
    </lineage>
</organism>
<gene>
    <name evidence="1" type="ORF">LACBIDRAFT_332469</name>
</gene>
<keyword evidence="2" id="KW-1185">Reference proteome</keyword>
<protein>
    <submittedName>
        <fullName evidence="1">Predicted protein</fullName>
    </submittedName>
</protein>
<dbReference type="EMBL" id="DS547131">
    <property type="protein sequence ID" value="EDR02375.1"/>
    <property type="molecule type" value="Genomic_DNA"/>
</dbReference>
<dbReference type="GeneID" id="6082600"/>
<dbReference type="KEGG" id="lbc:LACBIDRAFT_332469"/>
<proteinExistence type="predicted"/>
<name>B0DST9_LACBS</name>
<evidence type="ECO:0000313" key="1">
    <source>
        <dbReference type="EMBL" id="EDR02375.1"/>
    </source>
</evidence>
<sequence length="300" mass="33222">MYVACASYWCAPAGMNTRPTPHHTWSRRSEYNPICQSHRIRVPVITYGRDGEVLSSVRPTTKTTSPVVVERVLGSIVEEVTEALTLELKMSFAEHWRGVGRYWNLAWTLESEVSPRPFTSIRSCNFSLPQRLPTADFDAQLTAQRNVLVVVIVMEVEEPTAASVGVANGRDWGDGVDGSREQLTMAGNIDAQKGTSGVLARVVEWNGLHIDSGRVLGEASVGDDTKHSCTFQIKNAPSLETWLSSTSAISGEVKVMSWRISWPMHRMIDGELTMALGSDWHGGFRGWKEMVGLQDENVVM</sequence>
<dbReference type="HOGENOM" id="CLU_906334_0_0_1"/>
<dbReference type="InParanoid" id="B0DST9"/>
<reference evidence="1 2" key="1">
    <citation type="journal article" date="2008" name="Nature">
        <title>The genome of Laccaria bicolor provides insights into mycorrhizal symbiosis.</title>
        <authorList>
            <person name="Martin F."/>
            <person name="Aerts A."/>
            <person name="Ahren D."/>
            <person name="Brun A."/>
            <person name="Danchin E.G.J."/>
            <person name="Duchaussoy F."/>
            <person name="Gibon J."/>
            <person name="Kohler A."/>
            <person name="Lindquist E."/>
            <person name="Pereda V."/>
            <person name="Salamov A."/>
            <person name="Shapiro H.J."/>
            <person name="Wuyts J."/>
            <person name="Blaudez D."/>
            <person name="Buee M."/>
            <person name="Brokstein P."/>
            <person name="Canbaeck B."/>
            <person name="Cohen D."/>
            <person name="Courty P.E."/>
            <person name="Coutinho P.M."/>
            <person name="Delaruelle C."/>
            <person name="Detter J.C."/>
            <person name="Deveau A."/>
            <person name="DiFazio S."/>
            <person name="Duplessis S."/>
            <person name="Fraissinet-Tachet L."/>
            <person name="Lucic E."/>
            <person name="Frey-Klett P."/>
            <person name="Fourrey C."/>
            <person name="Feussner I."/>
            <person name="Gay G."/>
            <person name="Grimwood J."/>
            <person name="Hoegger P.J."/>
            <person name="Jain P."/>
            <person name="Kilaru S."/>
            <person name="Labbe J."/>
            <person name="Lin Y.C."/>
            <person name="Legue V."/>
            <person name="Le Tacon F."/>
            <person name="Marmeisse R."/>
            <person name="Melayah D."/>
            <person name="Montanini B."/>
            <person name="Muratet M."/>
            <person name="Nehls U."/>
            <person name="Niculita-Hirzel H."/>
            <person name="Oudot-Le Secq M.P."/>
            <person name="Peter M."/>
            <person name="Quesneville H."/>
            <person name="Rajashekar B."/>
            <person name="Reich M."/>
            <person name="Rouhier N."/>
            <person name="Schmutz J."/>
            <person name="Yin T."/>
            <person name="Chalot M."/>
            <person name="Henrissat B."/>
            <person name="Kuees U."/>
            <person name="Lucas S."/>
            <person name="Van de Peer Y."/>
            <person name="Podila G.K."/>
            <person name="Polle A."/>
            <person name="Pukkila P.J."/>
            <person name="Richardson P.M."/>
            <person name="Rouze P."/>
            <person name="Sanders I.R."/>
            <person name="Stajich J.E."/>
            <person name="Tunlid A."/>
            <person name="Tuskan G."/>
            <person name="Grigoriev I.V."/>
        </authorList>
    </citation>
    <scope>NUCLEOTIDE SEQUENCE [LARGE SCALE GENOMIC DNA]</scope>
    <source>
        <strain evidence="2">S238N-H82 / ATCC MYA-4686</strain>
    </source>
</reference>
<accession>B0DST9</accession>